<dbReference type="InterPro" id="IPR039997">
    <property type="entry name" value="TFE"/>
</dbReference>
<proteinExistence type="predicted"/>
<dbReference type="EMBL" id="LGSR01000026">
    <property type="protein sequence ID" value="KOS17242.1"/>
    <property type="molecule type" value="Genomic_DNA"/>
</dbReference>
<dbReference type="GO" id="GO:0006367">
    <property type="term" value="P:transcription initiation at RNA polymerase II promoter"/>
    <property type="evidence" value="ECO:0007669"/>
    <property type="project" value="InterPro"/>
</dbReference>
<evidence type="ECO:0000313" key="6">
    <source>
        <dbReference type="EMBL" id="KOS17242.1"/>
    </source>
</evidence>
<dbReference type="PANTHER" id="PTHR13097">
    <property type="entry name" value="TRANSCRIPTION INITIATION FACTOR IIE, ALPHA SUBUNIT"/>
    <property type="match status" value="1"/>
</dbReference>
<feature type="region of interest" description="Disordered" evidence="4">
    <location>
        <begin position="315"/>
        <end position="401"/>
    </location>
</feature>
<feature type="compositionally biased region" description="Acidic residues" evidence="4">
    <location>
        <begin position="383"/>
        <end position="401"/>
    </location>
</feature>
<dbReference type="InterPro" id="IPR024550">
    <property type="entry name" value="TFIIEa/SarR/Rpc3_HTH_dom"/>
</dbReference>
<organism evidence="6 7">
    <name type="scientific">Escovopsis weberi</name>
    <dbReference type="NCBI Taxonomy" id="150374"/>
    <lineage>
        <taxon>Eukaryota</taxon>
        <taxon>Fungi</taxon>
        <taxon>Dikarya</taxon>
        <taxon>Ascomycota</taxon>
        <taxon>Pezizomycotina</taxon>
        <taxon>Sordariomycetes</taxon>
        <taxon>Hypocreomycetidae</taxon>
        <taxon>Hypocreales</taxon>
        <taxon>Hypocreaceae</taxon>
        <taxon>Escovopsis</taxon>
    </lineage>
</organism>
<sequence length="401" mass="44849">MDLAVTLVKAVMRAILRDDDLAYLMAINTKDLHKICGKLREDRFLTVHTRAELRPGNPRPSNRTWYYINYRHTIDAIKWRVYNIDKEVQGTTVPANEIKEYFCNFCKAEWTTMEVLDNVSPEGFLCHRCRHVLTFEADRNAGGHEQSTRLNDQFKFISELLPQIDARHIPECDFDRAFAKARPVVRDATHQRVETIAVSDGSNRPMAVRGLTNTGPQTIAVNISTSDSLTEAEKEAERLRKEKLAAQNALPSWMSNSTVTGESFSGGIGAGLVGIKKEDVSRSIAQAQVADNNATSQIDDIFEKLKAEQAAALARDTAALHDDEEEEGSYDSEDDEDEFEDVPATTSNSGPDAPVIKEPPADIADERLMKRVKVEPEVKQEEGAGDGDEDEDEDDMEFEDV</sequence>
<comment type="caution">
    <text evidence="6">The sequence shown here is derived from an EMBL/GenBank/DDBJ whole genome shotgun (WGS) entry which is preliminary data.</text>
</comment>
<feature type="domain" description="HTH TFE/IIEalpha-type" evidence="5">
    <location>
        <begin position="1"/>
        <end position="78"/>
    </location>
</feature>
<evidence type="ECO:0000256" key="1">
    <source>
        <dbReference type="ARBA" id="ARBA00023015"/>
    </source>
</evidence>
<dbReference type="STRING" id="150374.A0A0M9VS22"/>
<evidence type="ECO:0000259" key="5">
    <source>
        <dbReference type="PROSITE" id="PS51344"/>
    </source>
</evidence>
<evidence type="ECO:0000256" key="2">
    <source>
        <dbReference type="ARBA" id="ARBA00023163"/>
    </source>
</evidence>
<feature type="compositionally biased region" description="Acidic residues" evidence="4">
    <location>
        <begin position="322"/>
        <end position="341"/>
    </location>
</feature>
<reference evidence="6 7" key="1">
    <citation type="submission" date="2015-07" db="EMBL/GenBank/DDBJ databases">
        <title>The genome of the fungus Escovopsis weberi, a specialized disease agent of ant agriculture.</title>
        <authorList>
            <person name="de Man T.J."/>
            <person name="Stajich J.E."/>
            <person name="Kubicek C.P."/>
            <person name="Chenthamara K."/>
            <person name="Atanasova L."/>
            <person name="Druzhinina I.S."/>
            <person name="Birnbaum S."/>
            <person name="Barribeau S.M."/>
            <person name="Teiling C."/>
            <person name="Suen G."/>
            <person name="Currie C."/>
            <person name="Gerardo N.M."/>
        </authorList>
    </citation>
    <scope>NUCLEOTIDE SEQUENCE [LARGE SCALE GENOMIC DNA]</scope>
</reference>
<dbReference type="GO" id="GO:0005673">
    <property type="term" value="C:transcription factor TFIIE complex"/>
    <property type="evidence" value="ECO:0007669"/>
    <property type="project" value="TreeGrafter"/>
</dbReference>
<keyword evidence="3" id="KW-0175">Coiled coil</keyword>
<keyword evidence="7" id="KW-1185">Reference proteome</keyword>
<evidence type="ECO:0000256" key="4">
    <source>
        <dbReference type="SAM" id="MobiDB-lite"/>
    </source>
</evidence>
<evidence type="ECO:0000313" key="7">
    <source>
        <dbReference type="Proteomes" id="UP000053831"/>
    </source>
</evidence>
<dbReference type="OrthoDB" id="361102at2759"/>
<keyword evidence="6" id="KW-0648">Protein biosynthesis</keyword>
<gene>
    <name evidence="6" type="ORF">ESCO_006360</name>
</gene>
<dbReference type="SMART" id="SM00531">
    <property type="entry name" value="TFIIE"/>
    <property type="match status" value="1"/>
</dbReference>
<name>A0A0M9VS22_ESCWE</name>
<dbReference type="Proteomes" id="UP000053831">
    <property type="component" value="Unassembled WGS sequence"/>
</dbReference>
<keyword evidence="2" id="KW-0804">Transcription</keyword>
<evidence type="ECO:0000256" key="3">
    <source>
        <dbReference type="SAM" id="Coils"/>
    </source>
</evidence>
<protein>
    <submittedName>
        <fullName evidence="6">Transcription initiation factor IIE subunit alpha</fullName>
    </submittedName>
</protein>
<keyword evidence="1" id="KW-0805">Transcription regulation</keyword>
<dbReference type="InterPro" id="IPR017919">
    <property type="entry name" value="TFIIE/TFIIEa_HTH"/>
</dbReference>
<feature type="compositionally biased region" description="Basic and acidic residues" evidence="4">
    <location>
        <begin position="364"/>
        <end position="382"/>
    </location>
</feature>
<dbReference type="GO" id="GO:0003743">
    <property type="term" value="F:translation initiation factor activity"/>
    <property type="evidence" value="ECO:0007669"/>
    <property type="project" value="UniProtKB-KW"/>
</dbReference>
<dbReference type="Pfam" id="PF02002">
    <property type="entry name" value="TFIIE_alpha"/>
    <property type="match status" value="1"/>
</dbReference>
<dbReference type="InterPro" id="IPR002853">
    <property type="entry name" value="TFIIE_asu"/>
</dbReference>
<dbReference type="PROSITE" id="PS51344">
    <property type="entry name" value="HTH_TFE_IIE"/>
    <property type="match status" value="1"/>
</dbReference>
<dbReference type="PANTHER" id="PTHR13097:SF7">
    <property type="entry name" value="GENERAL TRANSCRIPTION FACTOR IIE SUBUNIT 1"/>
    <property type="match status" value="1"/>
</dbReference>
<keyword evidence="6" id="KW-0396">Initiation factor</keyword>
<accession>A0A0M9VS22</accession>
<feature type="coiled-coil region" evidence="3">
    <location>
        <begin position="222"/>
        <end position="249"/>
    </location>
</feature>
<dbReference type="AlphaFoldDB" id="A0A0M9VS22"/>